<organism evidence="7 8">
    <name type="scientific">Pseudonocardia acidicola</name>
    <dbReference type="NCBI Taxonomy" id="2724939"/>
    <lineage>
        <taxon>Bacteria</taxon>
        <taxon>Bacillati</taxon>
        <taxon>Actinomycetota</taxon>
        <taxon>Actinomycetes</taxon>
        <taxon>Pseudonocardiales</taxon>
        <taxon>Pseudonocardiaceae</taxon>
        <taxon>Pseudonocardia</taxon>
    </lineage>
</organism>
<reference evidence="7 8" key="1">
    <citation type="submission" date="2020-04" db="EMBL/GenBank/DDBJ databases">
        <authorList>
            <person name="Klaysubun C."/>
            <person name="Duangmal K."/>
            <person name="Lipun K."/>
        </authorList>
    </citation>
    <scope>NUCLEOTIDE SEQUENCE [LARGE SCALE GENOMIC DNA]</scope>
    <source>
        <strain evidence="7 8">K10HN5</strain>
    </source>
</reference>
<comment type="similarity">
    <text evidence="1">Belongs to the heat shock protein 70 family.</text>
</comment>
<dbReference type="InterPro" id="IPR018181">
    <property type="entry name" value="Heat_shock_70_CS"/>
</dbReference>
<dbReference type="PROSITE" id="PS00329">
    <property type="entry name" value="HSP70_2"/>
    <property type="match status" value="1"/>
</dbReference>
<dbReference type="SUPFAM" id="SSF50969">
    <property type="entry name" value="YVTN repeat-like/Quinoprotein amine dehydrogenase"/>
    <property type="match status" value="1"/>
</dbReference>
<dbReference type="EMBL" id="JAAXLA010000046">
    <property type="protein sequence ID" value="NMH99992.1"/>
    <property type="molecule type" value="Genomic_DNA"/>
</dbReference>
<proteinExistence type="inferred from homology"/>
<dbReference type="Proteomes" id="UP000820669">
    <property type="component" value="Unassembled WGS sequence"/>
</dbReference>
<dbReference type="PANTHER" id="PTHR47197:SF3">
    <property type="entry name" value="DIHYDRO-HEME D1 DEHYDROGENASE"/>
    <property type="match status" value="1"/>
</dbReference>
<feature type="compositionally biased region" description="Basic and acidic residues" evidence="6">
    <location>
        <begin position="370"/>
        <end position="383"/>
    </location>
</feature>
<feature type="compositionally biased region" description="Low complexity" evidence="6">
    <location>
        <begin position="417"/>
        <end position="441"/>
    </location>
</feature>
<dbReference type="InterPro" id="IPR013126">
    <property type="entry name" value="Hsp_70_fam"/>
</dbReference>
<dbReference type="PANTHER" id="PTHR47197">
    <property type="entry name" value="PROTEIN NIRF"/>
    <property type="match status" value="1"/>
</dbReference>
<dbReference type="InterPro" id="IPR011044">
    <property type="entry name" value="Quino_amine_DH_bsu"/>
</dbReference>
<feature type="compositionally biased region" description="Pro residues" evidence="6">
    <location>
        <begin position="455"/>
        <end position="475"/>
    </location>
</feature>
<gene>
    <name evidence="7" type="ORF">HF526_22165</name>
</gene>
<evidence type="ECO:0000313" key="7">
    <source>
        <dbReference type="EMBL" id="NMH99992.1"/>
    </source>
</evidence>
<dbReference type="RefSeq" id="WP_169383470.1">
    <property type="nucleotide sequence ID" value="NZ_JAAXLA010000046.1"/>
</dbReference>
<evidence type="ECO:0000256" key="1">
    <source>
        <dbReference type="ARBA" id="ARBA00007381"/>
    </source>
</evidence>
<dbReference type="InterPro" id="IPR011964">
    <property type="entry name" value="YVTN_b-propeller_repeat"/>
</dbReference>
<evidence type="ECO:0000256" key="6">
    <source>
        <dbReference type="SAM" id="MobiDB-lite"/>
    </source>
</evidence>
<dbReference type="InterPro" id="IPR015943">
    <property type="entry name" value="WD40/YVTN_repeat-like_dom_sf"/>
</dbReference>
<accession>A0ABX1SGJ0</accession>
<evidence type="ECO:0000256" key="3">
    <source>
        <dbReference type="ARBA" id="ARBA00022840"/>
    </source>
</evidence>
<dbReference type="InterPro" id="IPR043129">
    <property type="entry name" value="ATPase_NBD"/>
</dbReference>
<dbReference type="SUPFAM" id="SSF53067">
    <property type="entry name" value="Actin-like ATPase domain"/>
    <property type="match status" value="2"/>
</dbReference>
<dbReference type="Gene3D" id="3.30.420.40">
    <property type="match status" value="2"/>
</dbReference>
<feature type="compositionally biased region" description="Low complexity" evidence="6">
    <location>
        <begin position="386"/>
        <end position="402"/>
    </location>
</feature>
<keyword evidence="8" id="KW-1185">Reference proteome</keyword>
<dbReference type="PRINTS" id="PR00301">
    <property type="entry name" value="HEATSHOCK70"/>
</dbReference>
<dbReference type="PROSITE" id="PS01036">
    <property type="entry name" value="HSP70_3"/>
    <property type="match status" value="1"/>
</dbReference>
<dbReference type="InterPro" id="IPR011045">
    <property type="entry name" value="N2O_reductase_N"/>
</dbReference>
<comment type="caution">
    <text evidence="7">The sequence shown here is derived from an EMBL/GenBank/DDBJ whole genome shotgun (WGS) entry which is preliminary data.</text>
</comment>
<keyword evidence="4" id="KW-0346">Stress response</keyword>
<dbReference type="Pfam" id="PF10282">
    <property type="entry name" value="Lactonase"/>
    <property type="match status" value="2"/>
</dbReference>
<evidence type="ECO:0000256" key="5">
    <source>
        <dbReference type="ARBA" id="ARBA00023186"/>
    </source>
</evidence>
<dbReference type="NCBIfam" id="TIGR02276">
    <property type="entry name" value="beta_rpt_yvtn"/>
    <property type="match status" value="5"/>
</dbReference>
<name>A0ABX1SGJ0_9PSEU</name>
<keyword evidence="5" id="KW-0143">Chaperone</keyword>
<sequence>MYSLGVDLGTTFVAAAIAHESQVEMVTLGDRSVVAPAVVYLREDGTIVTGDAAVRRAVSNPDRVGREFKRRLGDPTPVMLGNTPHAVGALLGALLHDVLHKVIETEGGPPERVVLTHPANWGPFRRELFEDVPEAAGLTGLTTWRTVSEPEAAAAHYAATRRLNDGETVAVYDLGGGTFDATILSKGPEGIEILGTPEGIERLGGVDFDEAVMSYVNVSSGGALSELDMGDPATAIALARLRQDCVLAKEALSVDTETTIPVFLPHRHFEVRLTRPEFEGMLRAPIESTVAALSRTLRSAQVTPEQLSAVLLVGGSSRIPLVGRMLTEQLGRPTVVDTHPKHAVALGAATLAEVASHPMQTWYLPGQHTHPAERARRSHDARPEGAPSTPVPAAAAAQVPSPAAFPAPPAPRDNGITPGVAAPAAPGANGGTNHTAGATAGDRGGGAPPFGAGSPPHPPGPPKPPPAGPAPPPLAQPRRRDRRTALAIGAALLVLGLVVGFVLWPRGQTAGPDTTSGTGPPVLTRPAAAPPASVANPVVGAVFPVGAGPQAGAITPDGRFAYVTSTSTSTISVVDLATNAVAASIPVAAGPPVFVAFTPDGARAYVSVFDEIRGTGNAVVVLDTASKAVTATIPADRYPYAIAVSPDGRQLFVPNHDANLVSVVDTRTNTVQKKITVKPNPHSVAFSVDGRRAYVANHQSNLVTVLDTKNGIVLTEIPVGQSPHSLAMSPDGQRVYVVDYDADTVSVIDPAANTVSGTIAVQREPQSVAFAPDGRHAYVVNDGSNTVSVIDTATNQVTTTVGVGQAPTDVFVAPDGRHAYVTNISSNNVTVLNIAG</sequence>
<dbReference type="InterPro" id="IPR051200">
    <property type="entry name" value="Host-pathogen_enzymatic-act"/>
</dbReference>
<dbReference type="Pfam" id="PF00012">
    <property type="entry name" value="HSP70"/>
    <property type="match status" value="2"/>
</dbReference>
<evidence type="ECO:0000256" key="4">
    <source>
        <dbReference type="ARBA" id="ARBA00023016"/>
    </source>
</evidence>
<dbReference type="SUPFAM" id="SSF50974">
    <property type="entry name" value="Nitrous oxide reductase, N-terminal domain"/>
    <property type="match status" value="1"/>
</dbReference>
<keyword evidence="2" id="KW-0547">Nucleotide-binding</keyword>
<feature type="region of interest" description="Disordered" evidence="6">
    <location>
        <begin position="363"/>
        <end position="481"/>
    </location>
</feature>
<dbReference type="InterPro" id="IPR019405">
    <property type="entry name" value="Lactonase_7-beta_prop"/>
</dbReference>
<evidence type="ECO:0000256" key="2">
    <source>
        <dbReference type="ARBA" id="ARBA00022741"/>
    </source>
</evidence>
<dbReference type="Gene3D" id="2.130.10.10">
    <property type="entry name" value="YVTN repeat-like/Quinoprotein amine dehydrogenase"/>
    <property type="match status" value="2"/>
</dbReference>
<protein>
    <submittedName>
        <fullName evidence="7">Hsp70 family protein</fullName>
    </submittedName>
</protein>
<keyword evidence="3" id="KW-0067">ATP-binding</keyword>
<dbReference type="Gene3D" id="3.90.640.10">
    <property type="entry name" value="Actin, Chain A, domain 4"/>
    <property type="match status" value="1"/>
</dbReference>
<evidence type="ECO:0000313" key="8">
    <source>
        <dbReference type="Proteomes" id="UP000820669"/>
    </source>
</evidence>